<dbReference type="RefSeq" id="WP_185787529.1">
    <property type="nucleotide sequence ID" value="NZ_JACLCP010000001.1"/>
</dbReference>
<dbReference type="Proteomes" id="UP000533900">
    <property type="component" value="Unassembled WGS sequence"/>
</dbReference>
<name>A0A842IPK5_9FLAO</name>
<dbReference type="AlphaFoldDB" id="A0A842IPK5"/>
<dbReference type="Gene3D" id="2.160.10.10">
    <property type="entry name" value="Hexapeptide repeat proteins"/>
    <property type="match status" value="1"/>
</dbReference>
<dbReference type="GO" id="GO:0016740">
    <property type="term" value="F:transferase activity"/>
    <property type="evidence" value="ECO:0007669"/>
    <property type="project" value="UniProtKB-KW"/>
</dbReference>
<dbReference type="Pfam" id="PF00483">
    <property type="entry name" value="NTP_transferase"/>
    <property type="match status" value="1"/>
</dbReference>
<sequence>MKIIVPMAGRGSRLRPHSLTVPKPLIPVAGQPIVHRLVKDIAKVLRQPIEEIAFVLGDPAFFGDEVVESLTELAQDLGAKSSIYRQDQPLGTGHAIMSAKPSLSGPAVIAYADTLIRAEFDLDPVADSVIWTKRVNNPEAYGVVKLDDNENIVELVEKPESFVSDQAVIGIYYFKDVAVLKEKLQEVLDENVMNGGEYQINDGIKRMMADGRVFKTGTVDEWMDCGNKNVTLETNTKMLGFLTSDNEEQLVHDSVVLENSNIIEPCFIGAGTVLRNTSVGPNVSIGKDCIIEDSSVKNSLIQNQTTIKNANLDEAMIGSYVKYNGDFAKISIGDYSILE</sequence>
<evidence type="ECO:0000313" key="2">
    <source>
        <dbReference type="EMBL" id="MBC2843816.1"/>
    </source>
</evidence>
<dbReference type="PANTHER" id="PTHR22572">
    <property type="entry name" value="SUGAR-1-PHOSPHATE GUANYL TRANSFERASE"/>
    <property type="match status" value="1"/>
</dbReference>
<reference evidence="2" key="1">
    <citation type="submission" date="2020-08" db="EMBL/GenBank/DDBJ databases">
        <title>Winogradskyella ouciana sp. nov., isolated from the hadal seawater of the Mariana Trench.</title>
        <authorList>
            <person name="He X."/>
        </authorList>
    </citation>
    <scope>NUCLEOTIDE SEQUENCE [LARGE SCALE GENOMIC DNA]</scope>
    <source>
        <strain evidence="2">KCTC 52348</strain>
    </source>
</reference>
<dbReference type="InterPro" id="IPR005835">
    <property type="entry name" value="NTP_transferase_dom"/>
</dbReference>
<dbReference type="InterPro" id="IPR029044">
    <property type="entry name" value="Nucleotide-diphossugar_trans"/>
</dbReference>
<evidence type="ECO:0000313" key="3">
    <source>
        <dbReference type="Proteomes" id="UP000533900"/>
    </source>
</evidence>
<keyword evidence="3" id="KW-1185">Reference proteome</keyword>
<dbReference type="Gene3D" id="3.90.550.10">
    <property type="entry name" value="Spore Coat Polysaccharide Biosynthesis Protein SpsA, Chain A"/>
    <property type="match status" value="1"/>
</dbReference>
<evidence type="ECO:0000259" key="1">
    <source>
        <dbReference type="Pfam" id="PF00483"/>
    </source>
</evidence>
<proteinExistence type="predicted"/>
<protein>
    <submittedName>
        <fullName evidence="2">Nucleotidyltransferase</fullName>
    </submittedName>
</protein>
<feature type="domain" description="Nucleotidyl transferase" evidence="1">
    <location>
        <begin position="7"/>
        <end position="237"/>
    </location>
</feature>
<accession>A0A842IPK5</accession>
<gene>
    <name evidence="2" type="ORF">H7F21_01835</name>
</gene>
<dbReference type="SUPFAM" id="SSF53448">
    <property type="entry name" value="Nucleotide-diphospho-sugar transferases"/>
    <property type="match status" value="1"/>
</dbReference>
<dbReference type="InterPro" id="IPR050486">
    <property type="entry name" value="Mannose-1P_guanyltransferase"/>
</dbReference>
<dbReference type="EMBL" id="JACLCP010000001">
    <property type="protein sequence ID" value="MBC2843816.1"/>
    <property type="molecule type" value="Genomic_DNA"/>
</dbReference>
<dbReference type="CDD" id="cd04181">
    <property type="entry name" value="NTP_transferase"/>
    <property type="match status" value="1"/>
</dbReference>
<organism evidence="2 3">
    <name type="scientific">Winogradskyella flava</name>
    <dbReference type="NCBI Taxonomy" id="1884876"/>
    <lineage>
        <taxon>Bacteria</taxon>
        <taxon>Pseudomonadati</taxon>
        <taxon>Bacteroidota</taxon>
        <taxon>Flavobacteriia</taxon>
        <taxon>Flavobacteriales</taxon>
        <taxon>Flavobacteriaceae</taxon>
        <taxon>Winogradskyella</taxon>
    </lineage>
</organism>
<keyword evidence="2" id="KW-0808">Transferase</keyword>
<comment type="caution">
    <text evidence="2">The sequence shown here is derived from an EMBL/GenBank/DDBJ whole genome shotgun (WGS) entry which is preliminary data.</text>
</comment>